<dbReference type="PROSITE" id="PS50110">
    <property type="entry name" value="RESPONSE_REGULATORY"/>
    <property type="match status" value="1"/>
</dbReference>
<proteinExistence type="predicted"/>
<dbReference type="InterPro" id="IPR001789">
    <property type="entry name" value="Sig_transdc_resp-reg_receiver"/>
</dbReference>
<dbReference type="EMBL" id="FUXZ01000009">
    <property type="protein sequence ID" value="SKA68640.1"/>
    <property type="molecule type" value="Genomic_DNA"/>
</dbReference>
<dbReference type="PANTHER" id="PTHR48111">
    <property type="entry name" value="REGULATOR OF RPOS"/>
    <property type="match status" value="1"/>
</dbReference>
<dbReference type="PROSITE" id="PS51755">
    <property type="entry name" value="OMPR_PHOB"/>
    <property type="match status" value="1"/>
</dbReference>
<evidence type="ECO:0000259" key="9">
    <source>
        <dbReference type="PROSITE" id="PS51755"/>
    </source>
</evidence>
<dbReference type="Gene3D" id="1.10.10.10">
    <property type="entry name" value="Winged helix-like DNA-binding domain superfamily/Winged helix DNA-binding domain"/>
    <property type="match status" value="1"/>
</dbReference>
<reference evidence="10 11" key="1">
    <citation type="submission" date="2017-02" db="EMBL/GenBank/DDBJ databases">
        <authorList>
            <person name="Peterson S.W."/>
        </authorList>
    </citation>
    <scope>NUCLEOTIDE SEQUENCE [LARGE SCALE GENOMIC DNA]</scope>
    <source>
        <strain evidence="10 11">ATCC 35992</strain>
    </source>
</reference>
<dbReference type="GO" id="GO:0000156">
    <property type="term" value="F:phosphorelay response regulator activity"/>
    <property type="evidence" value="ECO:0007669"/>
    <property type="project" value="TreeGrafter"/>
</dbReference>
<feature type="domain" description="Response regulatory" evidence="8">
    <location>
        <begin position="4"/>
        <end position="116"/>
    </location>
</feature>
<keyword evidence="11" id="KW-1185">Reference proteome</keyword>
<dbReference type="GO" id="GO:0032993">
    <property type="term" value="C:protein-DNA complex"/>
    <property type="evidence" value="ECO:0007669"/>
    <property type="project" value="TreeGrafter"/>
</dbReference>
<dbReference type="GO" id="GO:0006355">
    <property type="term" value="P:regulation of DNA-templated transcription"/>
    <property type="evidence" value="ECO:0007669"/>
    <property type="project" value="InterPro"/>
</dbReference>
<dbReference type="SUPFAM" id="SSF52172">
    <property type="entry name" value="CheY-like"/>
    <property type="match status" value="1"/>
</dbReference>
<dbReference type="GO" id="GO:0000976">
    <property type="term" value="F:transcription cis-regulatory region binding"/>
    <property type="evidence" value="ECO:0007669"/>
    <property type="project" value="TreeGrafter"/>
</dbReference>
<organism evidence="10 11">
    <name type="scientific">Eubacterium uniforme</name>
    <dbReference type="NCBI Taxonomy" id="39495"/>
    <lineage>
        <taxon>Bacteria</taxon>
        <taxon>Bacillati</taxon>
        <taxon>Bacillota</taxon>
        <taxon>Clostridia</taxon>
        <taxon>Eubacteriales</taxon>
        <taxon>Eubacteriaceae</taxon>
        <taxon>Eubacterium</taxon>
    </lineage>
</organism>
<evidence type="ECO:0000256" key="2">
    <source>
        <dbReference type="ARBA" id="ARBA00023015"/>
    </source>
</evidence>
<keyword evidence="3 7" id="KW-0238">DNA-binding</keyword>
<evidence type="ECO:0000313" key="11">
    <source>
        <dbReference type="Proteomes" id="UP000190814"/>
    </source>
</evidence>
<dbReference type="InterPro" id="IPR001867">
    <property type="entry name" value="OmpR/PhoB-type_DNA-bd"/>
</dbReference>
<keyword evidence="6" id="KW-0597">Phosphoprotein</keyword>
<dbReference type="Proteomes" id="UP000190814">
    <property type="component" value="Unassembled WGS sequence"/>
</dbReference>
<dbReference type="Gene3D" id="3.40.50.2300">
    <property type="match status" value="1"/>
</dbReference>
<sequence>MKKTILIIEDDVEINDMLKVLLRTNGYETICAYSGTEGILAFNDNIDLVILDLMLPGKSGDEVIGELKNKKNVPIIISSAIADPAKKVDLFSLGADDYVTKPFDNDELLARIAARISMYDKINSNSSNEEAYEILEYKDVVVNKSLREASCNDVLMNLSKIEFDILCLFLENKLRTCTKGMIYDIVWDYEGNDDDNALNVHISNIRKKLKKCNPDADYIETVWGIGYRLKK</sequence>
<dbReference type="PANTHER" id="PTHR48111:SF2">
    <property type="entry name" value="RESPONSE REGULATOR SAER"/>
    <property type="match status" value="1"/>
</dbReference>
<dbReference type="OrthoDB" id="1655504at2"/>
<gene>
    <name evidence="10" type="ORF">SAMN02745111_01635</name>
</gene>
<evidence type="ECO:0000256" key="1">
    <source>
        <dbReference type="ARBA" id="ARBA00018672"/>
    </source>
</evidence>
<dbReference type="InterPro" id="IPR016032">
    <property type="entry name" value="Sig_transdc_resp-reg_C-effctor"/>
</dbReference>
<evidence type="ECO:0000256" key="3">
    <source>
        <dbReference type="ARBA" id="ARBA00023125"/>
    </source>
</evidence>
<feature type="modified residue" description="4-aspartylphosphate" evidence="6">
    <location>
        <position position="52"/>
    </location>
</feature>
<dbReference type="InterPro" id="IPR039420">
    <property type="entry name" value="WalR-like"/>
</dbReference>
<keyword evidence="4" id="KW-0804">Transcription</keyword>
<evidence type="ECO:0000256" key="6">
    <source>
        <dbReference type="PROSITE-ProRule" id="PRU00169"/>
    </source>
</evidence>
<dbReference type="InterPro" id="IPR011006">
    <property type="entry name" value="CheY-like_superfamily"/>
</dbReference>
<evidence type="ECO:0000256" key="5">
    <source>
        <dbReference type="ARBA" id="ARBA00024867"/>
    </source>
</evidence>
<dbReference type="SUPFAM" id="SSF46894">
    <property type="entry name" value="C-terminal effector domain of the bipartite response regulators"/>
    <property type="match status" value="1"/>
</dbReference>
<dbReference type="InterPro" id="IPR036388">
    <property type="entry name" value="WH-like_DNA-bd_sf"/>
</dbReference>
<dbReference type="SMART" id="SM00862">
    <property type="entry name" value="Trans_reg_C"/>
    <property type="match status" value="1"/>
</dbReference>
<keyword evidence="2" id="KW-0805">Transcription regulation</keyword>
<dbReference type="RefSeq" id="WP_078766484.1">
    <property type="nucleotide sequence ID" value="NZ_FUXZ01000009.1"/>
</dbReference>
<dbReference type="STRING" id="39495.SAMN02745111_01635"/>
<dbReference type="SMART" id="SM00448">
    <property type="entry name" value="REC"/>
    <property type="match status" value="1"/>
</dbReference>
<accession>A0A1T4VUG6</accession>
<evidence type="ECO:0000256" key="7">
    <source>
        <dbReference type="PROSITE-ProRule" id="PRU01091"/>
    </source>
</evidence>
<dbReference type="CDD" id="cd00383">
    <property type="entry name" value="trans_reg_C"/>
    <property type="match status" value="1"/>
</dbReference>
<feature type="DNA-binding region" description="OmpR/PhoB-type" evidence="7">
    <location>
        <begin position="132"/>
        <end position="231"/>
    </location>
</feature>
<comment type="function">
    <text evidence="5">May play the central regulatory role in sporulation. It may be an element of the effector pathway responsible for the activation of sporulation genes in response to nutritional stress. Spo0A may act in concert with spo0H (a sigma factor) to control the expression of some genes that are critical to the sporulation process.</text>
</comment>
<feature type="domain" description="OmpR/PhoB-type" evidence="9">
    <location>
        <begin position="132"/>
        <end position="231"/>
    </location>
</feature>
<dbReference type="Pfam" id="PF00486">
    <property type="entry name" value="Trans_reg_C"/>
    <property type="match status" value="1"/>
</dbReference>
<dbReference type="Pfam" id="PF00072">
    <property type="entry name" value="Response_reg"/>
    <property type="match status" value="1"/>
</dbReference>
<evidence type="ECO:0000313" key="10">
    <source>
        <dbReference type="EMBL" id="SKA68640.1"/>
    </source>
</evidence>
<evidence type="ECO:0000259" key="8">
    <source>
        <dbReference type="PROSITE" id="PS50110"/>
    </source>
</evidence>
<name>A0A1T4VUG6_9FIRM</name>
<protein>
    <recommendedName>
        <fullName evidence="1">Stage 0 sporulation protein A homolog</fullName>
    </recommendedName>
</protein>
<dbReference type="GO" id="GO:0005829">
    <property type="term" value="C:cytosol"/>
    <property type="evidence" value="ECO:0007669"/>
    <property type="project" value="TreeGrafter"/>
</dbReference>
<dbReference type="AlphaFoldDB" id="A0A1T4VUG6"/>
<evidence type="ECO:0000256" key="4">
    <source>
        <dbReference type="ARBA" id="ARBA00023163"/>
    </source>
</evidence>